<dbReference type="NCBIfam" id="TIGR00231">
    <property type="entry name" value="small_GTP"/>
    <property type="match status" value="1"/>
</dbReference>
<accession>A0A1G2CCU5</accession>
<dbReference type="Gene3D" id="2.70.210.12">
    <property type="entry name" value="GTP1/OBG domain"/>
    <property type="match status" value="1"/>
</dbReference>
<keyword evidence="7" id="KW-0479">Metal-binding</keyword>
<evidence type="ECO:0000256" key="2">
    <source>
        <dbReference type="ARBA" id="ARBA00022490"/>
    </source>
</evidence>
<gene>
    <name evidence="7" type="primary">obg</name>
    <name evidence="10" type="ORF">A3B13_03500</name>
</gene>
<dbReference type="CDD" id="cd01898">
    <property type="entry name" value="Obg"/>
    <property type="match status" value="1"/>
</dbReference>
<keyword evidence="2 7" id="KW-0963">Cytoplasm</keyword>
<comment type="caution">
    <text evidence="10">The sequence shown here is derived from an EMBL/GenBank/DDBJ whole genome shotgun (WGS) entry which is preliminary data.</text>
</comment>
<keyword evidence="5 7" id="KW-0460">Magnesium</keyword>
<feature type="binding site" evidence="7">
    <location>
        <begin position="187"/>
        <end position="191"/>
    </location>
    <ligand>
        <name>GTP</name>
        <dbReference type="ChEBI" id="CHEBI:37565"/>
    </ligand>
</feature>
<dbReference type="Gene3D" id="3.40.50.300">
    <property type="entry name" value="P-loop containing nucleotide triphosphate hydrolases"/>
    <property type="match status" value="1"/>
</dbReference>
<dbReference type="AlphaFoldDB" id="A0A1G2CCU5"/>
<dbReference type="PRINTS" id="PR00326">
    <property type="entry name" value="GTP1OBG"/>
</dbReference>
<sequence>MLIDDVKIKVSAGHGGKGAVAFNSNMMSLGPSGASGGRGGNIVGIGVEDISALRQFRFKKEFRAENGKDGGRQFNDGSDGKDTILKFPVGTVVHNLTTGEDITIEKIGELVHIAKGGKGGRGNFHFRSSINTSPKEFEYGEPGETFDLRLELKLIADVGFVGLPNAGKSSMLNELTNAKSKVANYPFTTLEPNLGAYYELILADIPGIIEGSSSGRGLGIKFLRHIERTRILFHFISTESSAPEKDYETIRKELGSYNKALLEKPEYLFLTKSDLVEEKTLKEKLEVLKKINKDVMAASIIDSESLKKIQKILNGIKDEKIKHAP</sequence>
<feature type="domain" description="OBG-type G" evidence="8">
    <location>
        <begin position="156"/>
        <end position="318"/>
    </location>
</feature>
<comment type="similarity">
    <text evidence="1 7">Belongs to the TRAFAC class OBG-HflX-like GTPase superfamily. OBG GTPase family.</text>
</comment>
<dbReference type="InterPro" id="IPR036726">
    <property type="entry name" value="GTP1_OBG_dom_sf"/>
</dbReference>
<evidence type="ECO:0000259" key="8">
    <source>
        <dbReference type="PROSITE" id="PS51710"/>
    </source>
</evidence>
<organism evidence="10 11">
    <name type="scientific">Candidatus Liptonbacteria bacterium RIFCSPLOWO2_01_FULL_45_15</name>
    <dbReference type="NCBI Taxonomy" id="1798649"/>
    <lineage>
        <taxon>Bacteria</taxon>
        <taxon>Candidatus Liptoniibacteriota</taxon>
    </lineage>
</organism>
<evidence type="ECO:0000256" key="1">
    <source>
        <dbReference type="ARBA" id="ARBA00007699"/>
    </source>
</evidence>
<dbReference type="PANTHER" id="PTHR11702:SF31">
    <property type="entry name" value="MITOCHONDRIAL RIBOSOME-ASSOCIATED GTPASE 2"/>
    <property type="match status" value="1"/>
</dbReference>
<reference evidence="10 11" key="1">
    <citation type="journal article" date="2016" name="Nat. Commun.">
        <title>Thousands of microbial genomes shed light on interconnected biogeochemical processes in an aquifer system.</title>
        <authorList>
            <person name="Anantharaman K."/>
            <person name="Brown C.T."/>
            <person name="Hug L.A."/>
            <person name="Sharon I."/>
            <person name="Castelle C.J."/>
            <person name="Probst A.J."/>
            <person name="Thomas B.C."/>
            <person name="Singh A."/>
            <person name="Wilkins M.J."/>
            <person name="Karaoz U."/>
            <person name="Brodie E.L."/>
            <person name="Williams K.H."/>
            <person name="Hubbard S.S."/>
            <person name="Banfield J.F."/>
        </authorList>
    </citation>
    <scope>NUCLEOTIDE SEQUENCE [LARGE SCALE GENOMIC DNA]</scope>
</reference>
<dbReference type="HAMAP" id="MF_01454">
    <property type="entry name" value="GTPase_Obg"/>
    <property type="match status" value="1"/>
</dbReference>
<dbReference type="GO" id="GO:0042254">
    <property type="term" value="P:ribosome biogenesis"/>
    <property type="evidence" value="ECO:0007669"/>
    <property type="project" value="UniProtKB-UniRule"/>
</dbReference>
<evidence type="ECO:0000313" key="10">
    <source>
        <dbReference type="EMBL" id="OGY99036.1"/>
    </source>
</evidence>
<evidence type="ECO:0000256" key="7">
    <source>
        <dbReference type="HAMAP-Rule" id="MF_01454"/>
    </source>
</evidence>
<feature type="domain" description="Obg" evidence="9">
    <location>
        <begin position="1"/>
        <end position="155"/>
    </location>
</feature>
<dbReference type="NCBIfam" id="NF008956">
    <property type="entry name" value="PRK12299.1"/>
    <property type="match status" value="1"/>
</dbReference>
<keyword evidence="4 7" id="KW-0378">Hydrolase</keyword>
<dbReference type="EC" id="3.6.5.-" evidence="7"/>
<feature type="binding site" evidence="7">
    <location>
        <begin position="299"/>
        <end position="301"/>
    </location>
    <ligand>
        <name>GTP</name>
        <dbReference type="ChEBI" id="CHEBI:37565"/>
    </ligand>
</feature>
<dbReference type="InterPro" id="IPR006169">
    <property type="entry name" value="GTP1_OBG_dom"/>
</dbReference>
<dbReference type="FunFam" id="2.70.210.12:FF:000001">
    <property type="entry name" value="GTPase Obg"/>
    <property type="match status" value="1"/>
</dbReference>
<dbReference type="InterPro" id="IPR031167">
    <property type="entry name" value="G_OBG"/>
</dbReference>
<dbReference type="PROSITE" id="PS51883">
    <property type="entry name" value="OBG"/>
    <property type="match status" value="1"/>
</dbReference>
<dbReference type="InterPro" id="IPR027417">
    <property type="entry name" value="P-loop_NTPase"/>
</dbReference>
<dbReference type="InterPro" id="IPR045086">
    <property type="entry name" value="OBG_GTPase"/>
</dbReference>
<evidence type="ECO:0000313" key="11">
    <source>
        <dbReference type="Proteomes" id="UP000176287"/>
    </source>
</evidence>
<name>A0A1G2CCU5_9BACT</name>
<dbReference type="InterPro" id="IPR006073">
    <property type="entry name" value="GTP-bd"/>
</dbReference>
<dbReference type="PANTHER" id="PTHR11702">
    <property type="entry name" value="DEVELOPMENTALLY REGULATED GTP-BINDING PROTEIN-RELATED"/>
    <property type="match status" value="1"/>
</dbReference>
<dbReference type="NCBIfam" id="TIGR02729">
    <property type="entry name" value="Obg_CgtA"/>
    <property type="match status" value="1"/>
</dbReference>
<dbReference type="SUPFAM" id="SSF82051">
    <property type="entry name" value="Obg GTP-binding protein N-terminal domain"/>
    <property type="match status" value="1"/>
</dbReference>
<dbReference type="PIRSF" id="PIRSF002401">
    <property type="entry name" value="GTP_bd_Obg/CgtA"/>
    <property type="match status" value="1"/>
</dbReference>
<dbReference type="EMBL" id="MHKZ01000047">
    <property type="protein sequence ID" value="OGY99036.1"/>
    <property type="molecule type" value="Genomic_DNA"/>
</dbReference>
<evidence type="ECO:0000256" key="6">
    <source>
        <dbReference type="ARBA" id="ARBA00023134"/>
    </source>
</evidence>
<protein>
    <recommendedName>
        <fullName evidence="7">GTPase Obg</fullName>
        <ecNumber evidence="7">3.6.5.-</ecNumber>
    </recommendedName>
    <alternativeName>
        <fullName evidence="7">GTP-binding protein Obg</fullName>
    </alternativeName>
</protein>
<dbReference type="STRING" id="1798649.A3B13_03500"/>
<comment type="subcellular location">
    <subcellularLocation>
        <location evidence="7">Cytoplasm</location>
    </subcellularLocation>
</comment>
<keyword evidence="3 7" id="KW-0547">Nucleotide-binding</keyword>
<evidence type="ECO:0000256" key="3">
    <source>
        <dbReference type="ARBA" id="ARBA00022741"/>
    </source>
</evidence>
<evidence type="ECO:0000259" key="9">
    <source>
        <dbReference type="PROSITE" id="PS51883"/>
    </source>
</evidence>
<feature type="binding site" evidence="7">
    <location>
        <begin position="271"/>
        <end position="274"/>
    </location>
    <ligand>
        <name>GTP</name>
        <dbReference type="ChEBI" id="CHEBI:37565"/>
    </ligand>
</feature>
<dbReference type="GO" id="GO:0005525">
    <property type="term" value="F:GTP binding"/>
    <property type="evidence" value="ECO:0007669"/>
    <property type="project" value="UniProtKB-UniRule"/>
</dbReference>
<dbReference type="SUPFAM" id="SSF52540">
    <property type="entry name" value="P-loop containing nucleoside triphosphate hydrolases"/>
    <property type="match status" value="1"/>
</dbReference>
<keyword evidence="6 7" id="KW-0342">GTP-binding</keyword>
<dbReference type="GO" id="GO:0003924">
    <property type="term" value="F:GTPase activity"/>
    <property type="evidence" value="ECO:0007669"/>
    <property type="project" value="UniProtKB-UniRule"/>
</dbReference>
<dbReference type="Pfam" id="PF01926">
    <property type="entry name" value="MMR_HSR1"/>
    <property type="match status" value="1"/>
</dbReference>
<feature type="binding site" evidence="7">
    <location>
        <position position="189"/>
    </location>
    <ligand>
        <name>Mg(2+)</name>
        <dbReference type="ChEBI" id="CHEBI:18420"/>
    </ligand>
</feature>
<dbReference type="Pfam" id="PF01018">
    <property type="entry name" value="GTP1_OBG"/>
    <property type="match status" value="1"/>
</dbReference>
<dbReference type="InterPro" id="IPR014100">
    <property type="entry name" value="GTP-bd_Obg/CgtA"/>
</dbReference>
<dbReference type="PROSITE" id="PS51710">
    <property type="entry name" value="G_OBG"/>
    <property type="match status" value="1"/>
</dbReference>
<feature type="binding site" evidence="7">
    <location>
        <begin position="162"/>
        <end position="169"/>
    </location>
    <ligand>
        <name>GTP</name>
        <dbReference type="ChEBI" id="CHEBI:37565"/>
    </ligand>
</feature>
<feature type="binding site" evidence="7">
    <location>
        <begin position="204"/>
        <end position="207"/>
    </location>
    <ligand>
        <name>GTP</name>
        <dbReference type="ChEBI" id="CHEBI:37565"/>
    </ligand>
</feature>
<dbReference type="InterPro" id="IPR005225">
    <property type="entry name" value="Small_GTP-bd"/>
</dbReference>
<comment type="function">
    <text evidence="7">An essential GTPase which binds GTP, GDP and possibly (p)ppGpp with moderate affinity, with high nucleotide exchange rates and a fairly low GTP hydrolysis rate. Plays a role in control of the cell cycle, stress response, ribosome biogenesis and in those bacteria that undergo differentiation, in morphogenesis control.</text>
</comment>
<dbReference type="GO" id="GO:0000287">
    <property type="term" value="F:magnesium ion binding"/>
    <property type="evidence" value="ECO:0007669"/>
    <property type="project" value="InterPro"/>
</dbReference>
<dbReference type="Proteomes" id="UP000176287">
    <property type="component" value="Unassembled WGS sequence"/>
</dbReference>
<evidence type="ECO:0000256" key="5">
    <source>
        <dbReference type="ARBA" id="ARBA00022842"/>
    </source>
</evidence>
<dbReference type="GO" id="GO:0005737">
    <property type="term" value="C:cytoplasm"/>
    <property type="evidence" value="ECO:0007669"/>
    <property type="project" value="UniProtKB-SubCell"/>
</dbReference>
<proteinExistence type="inferred from homology"/>
<comment type="cofactor">
    <cofactor evidence="7">
        <name>Mg(2+)</name>
        <dbReference type="ChEBI" id="CHEBI:18420"/>
    </cofactor>
</comment>
<feature type="binding site" evidence="7">
    <location>
        <position position="169"/>
    </location>
    <ligand>
        <name>Mg(2+)</name>
        <dbReference type="ChEBI" id="CHEBI:18420"/>
    </ligand>
</feature>
<evidence type="ECO:0000256" key="4">
    <source>
        <dbReference type="ARBA" id="ARBA00022801"/>
    </source>
</evidence>
<comment type="subunit">
    <text evidence="7">Monomer.</text>
</comment>